<dbReference type="InterPro" id="IPR046497">
    <property type="entry name" value="DUF6590"/>
</dbReference>
<feature type="domain" description="DUF6590" evidence="2">
    <location>
        <begin position="83"/>
        <end position="170"/>
    </location>
</feature>
<comment type="caution">
    <text evidence="3">The sequence shown here is derived from an EMBL/GenBank/DDBJ whole genome shotgun (WGS) entry which is preliminary data.</text>
</comment>
<dbReference type="AlphaFoldDB" id="A0AAN7W3G0"/>
<dbReference type="Proteomes" id="UP001310594">
    <property type="component" value="Unassembled WGS sequence"/>
</dbReference>
<organism evidence="3 4">
    <name type="scientific">Elasticomyces elasticus</name>
    <dbReference type="NCBI Taxonomy" id="574655"/>
    <lineage>
        <taxon>Eukaryota</taxon>
        <taxon>Fungi</taxon>
        <taxon>Dikarya</taxon>
        <taxon>Ascomycota</taxon>
        <taxon>Pezizomycotina</taxon>
        <taxon>Dothideomycetes</taxon>
        <taxon>Dothideomycetidae</taxon>
        <taxon>Mycosphaerellales</taxon>
        <taxon>Teratosphaeriaceae</taxon>
        <taxon>Elasticomyces</taxon>
    </lineage>
</organism>
<evidence type="ECO:0000313" key="3">
    <source>
        <dbReference type="EMBL" id="KAK5696012.1"/>
    </source>
</evidence>
<name>A0AAN7W3G0_9PEZI</name>
<proteinExistence type="predicted"/>
<evidence type="ECO:0000256" key="1">
    <source>
        <dbReference type="SAM" id="MobiDB-lite"/>
    </source>
</evidence>
<evidence type="ECO:0000313" key="4">
    <source>
        <dbReference type="Proteomes" id="UP001310594"/>
    </source>
</evidence>
<reference evidence="3" key="1">
    <citation type="submission" date="2023-08" db="EMBL/GenBank/DDBJ databases">
        <title>Black Yeasts Isolated from many extreme environments.</title>
        <authorList>
            <person name="Coleine C."/>
            <person name="Stajich J.E."/>
            <person name="Selbmann L."/>
        </authorList>
    </citation>
    <scope>NUCLEOTIDE SEQUENCE</scope>
    <source>
        <strain evidence="3">CCFEE 5810</strain>
    </source>
</reference>
<protein>
    <recommendedName>
        <fullName evidence="2">DUF6590 domain-containing protein</fullName>
    </recommendedName>
</protein>
<dbReference type="EMBL" id="JAVRQU010000013">
    <property type="protein sequence ID" value="KAK5696012.1"/>
    <property type="molecule type" value="Genomic_DNA"/>
</dbReference>
<accession>A0AAN7W3G0</accession>
<evidence type="ECO:0000259" key="2">
    <source>
        <dbReference type="Pfam" id="PF20233"/>
    </source>
</evidence>
<feature type="region of interest" description="Disordered" evidence="1">
    <location>
        <begin position="31"/>
        <end position="56"/>
    </location>
</feature>
<gene>
    <name evidence="3" type="ORF">LTR97_008432</name>
</gene>
<sequence length="241" mass="26879">MSVAASRFAAESTTPSQVASDLASLNINSTAAHYTPSEGPTPAAQGGGGKVRAAPTTQAASNCSTLKDRAESAFCKLSRWTRRDFRHGDIISIPYHTPNLDPYVQEDDSCLTYTDEGYVYSKRRMLIVLWIHQQDLFCVPLFSFGGKGIRGKPEWLRKEYVSVRNKGDKKFDNQGPCPPVDVVAWKKPMHPMTAVQITGGTKVNFSEDIAFCGRTTEDGYNHLLELWNELWMKAQGEVWRN</sequence>
<dbReference type="Pfam" id="PF20233">
    <property type="entry name" value="DUF6590"/>
    <property type="match status" value="1"/>
</dbReference>